<evidence type="ECO:0000256" key="2">
    <source>
        <dbReference type="ARBA" id="ARBA00010823"/>
    </source>
</evidence>
<dbReference type="GO" id="GO:0004497">
    <property type="term" value="F:monooxygenase activity"/>
    <property type="evidence" value="ECO:0007669"/>
    <property type="project" value="UniProtKB-KW"/>
</dbReference>
<dbReference type="CDD" id="cd03512">
    <property type="entry name" value="Alkane-hydroxylase"/>
    <property type="match status" value="1"/>
</dbReference>
<keyword evidence="10 13" id="KW-0503">Monooxygenase</keyword>
<evidence type="ECO:0000256" key="6">
    <source>
        <dbReference type="ARBA" id="ARBA00022723"/>
    </source>
</evidence>
<keyword evidence="3" id="KW-1003">Cell membrane</keyword>
<evidence type="ECO:0000256" key="4">
    <source>
        <dbReference type="ARBA" id="ARBA00022519"/>
    </source>
</evidence>
<keyword evidence="6" id="KW-0479">Metal-binding</keyword>
<dbReference type="GO" id="GO:0006629">
    <property type="term" value="P:lipid metabolic process"/>
    <property type="evidence" value="ECO:0007669"/>
    <property type="project" value="InterPro"/>
</dbReference>
<accession>A0A652YIG9</accession>
<comment type="similarity">
    <text evidence="2">Belongs to the fatty acid desaturase type 1 family. AlkB subfamily.</text>
</comment>
<dbReference type="Pfam" id="PF00487">
    <property type="entry name" value="FA_desaturase"/>
    <property type="match status" value="1"/>
</dbReference>
<keyword evidence="9" id="KW-0408">Iron</keyword>
<feature type="domain" description="Fatty acid desaturase" evidence="12">
    <location>
        <begin position="130"/>
        <end position="352"/>
    </location>
</feature>
<evidence type="ECO:0000256" key="7">
    <source>
        <dbReference type="ARBA" id="ARBA00022989"/>
    </source>
</evidence>
<keyword evidence="7" id="KW-1133">Transmembrane helix</keyword>
<evidence type="ECO:0000256" key="11">
    <source>
        <dbReference type="ARBA" id="ARBA00023136"/>
    </source>
</evidence>
<protein>
    <submittedName>
        <fullName evidence="13">Alkane 1-monooxygenase</fullName>
    </submittedName>
</protein>
<reference evidence="13" key="1">
    <citation type="submission" date="2019-07" db="EMBL/GenBank/DDBJ databases">
        <title>Genomic Encyclopedia of Type Strains, Phase IV (KMG-IV): sequencing the most valuable type-strain genomes for metagenomic binning, comparative biology and taxonomic classification.</title>
        <authorList>
            <person name="Goeker M."/>
        </authorList>
    </citation>
    <scope>NUCLEOTIDE SEQUENCE</scope>
    <source>
        <strain evidence="13">DSM 44596</strain>
    </source>
</reference>
<keyword evidence="4" id="KW-0997">Cell inner membrane</keyword>
<evidence type="ECO:0000256" key="3">
    <source>
        <dbReference type="ARBA" id="ARBA00022475"/>
    </source>
</evidence>
<evidence type="ECO:0000256" key="1">
    <source>
        <dbReference type="ARBA" id="ARBA00004429"/>
    </source>
</evidence>
<evidence type="ECO:0000256" key="10">
    <source>
        <dbReference type="ARBA" id="ARBA00023033"/>
    </source>
</evidence>
<evidence type="ECO:0000313" key="13">
    <source>
        <dbReference type="EMBL" id="TYQ00972.1"/>
    </source>
</evidence>
<comment type="subcellular location">
    <subcellularLocation>
        <location evidence="1">Cell inner membrane</location>
        <topology evidence="1">Multi-pass membrane protein</topology>
    </subcellularLocation>
</comment>
<gene>
    <name evidence="13" type="ORF">FNL38_11098</name>
</gene>
<dbReference type="InterPro" id="IPR005804">
    <property type="entry name" value="FA_desaturase_dom"/>
</dbReference>
<comment type="caution">
    <text evidence="13">The sequence shown here is derived from an EMBL/GenBank/DDBJ whole genome shotgun (WGS) entry which is preliminary data.</text>
</comment>
<dbReference type="AlphaFoldDB" id="A0A652YIG9"/>
<evidence type="ECO:0000256" key="8">
    <source>
        <dbReference type="ARBA" id="ARBA00023002"/>
    </source>
</evidence>
<evidence type="ECO:0000259" key="12">
    <source>
        <dbReference type="Pfam" id="PF00487"/>
    </source>
</evidence>
<organism evidence="13">
    <name type="scientific">Nocardia globerula</name>
    <dbReference type="NCBI Taxonomy" id="1818"/>
    <lineage>
        <taxon>Bacteria</taxon>
        <taxon>Bacillati</taxon>
        <taxon>Actinomycetota</taxon>
        <taxon>Actinomycetes</taxon>
        <taxon>Mycobacteriales</taxon>
        <taxon>Nocardiaceae</taxon>
        <taxon>Nocardia</taxon>
    </lineage>
</organism>
<evidence type="ECO:0000256" key="5">
    <source>
        <dbReference type="ARBA" id="ARBA00022692"/>
    </source>
</evidence>
<dbReference type="GO" id="GO:0005886">
    <property type="term" value="C:plasma membrane"/>
    <property type="evidence" value="ECO:0007669"/>
    <property type="project" value="UniProtKB-SubCell"/>
</dbReference>
<dbReference type="GO" id="GO:0046872">
    <property type="term" value="F:metal ion binding"/>
    <property type="evidence" value="ECO:0007669"/>
    <property type="project" value="UniProtKB-KW"/>
</dbReference>
<sequence length="386" mass="43864">MGAFTAYRRTRSIGPSESAAPKWRDKKRYLWPLGLLVPLSPFAAWFLVEKLTLGLFWAVGAWLIVIVIPLVDLLAGEDGNSPPDEKIPELQADRYYRWCTYLFLPLQYIGLVFACWCWVNSPMASGEKFALAMTVGVVAGVGINAAHEMGHKSEKLEKWLAKIALAQSFYGHFFVEHNHGHHVRVATPEDPASSRYRENFWFFLPRSVIGGLRSGWQIERARLERAGVSTWSYKNNILNGWAMSVVLFGSLIAVFGWEIAPWLVVQAIAGFTFLETANYLEHYGLLRAKRDDGTYVRCSPEDSWNSDHVVSNLFLYQLQRHSDHHANPRLRYQSLRSAADAPQLPAGYAVMIVCAWVPPLWRSIMDKRLLAYYDGDMSRINVLPGR</sequence>
<keyword evidence="11" id="KW-0472">Membrane</keyword>
<keyword evidence="5" id="KW-0812">Transmembrane</keyword>
<proteinExistence type="inferred from homology"/>
<keyword evidence="8" id="KW-0560">Oxidoreductase</keyword>
<evidence type="ECO:0000256" key="9">
    <source>
        <dbReference type="ARBA" id="ARBA00023004"/>
    </source>
</evidence>
<dbReference type="EMBL" id="VNIQ01000010">
    <property type="protein sequence ID" value="TYQ00972.1"/>
    <property type="molecule type" value="Genomic_DNA"/>
</dbReference>
<dbReference type="PANTHER" id="PTHR38674:SF1">
    <property type="entry name" value="ALKANE 1-MONOOXYGENASE 1"/>
    <property type="match status" value="1"/>
</dbReference>
<dbReference type="InterPro" id="IPR033885">
    <property type="entry name" value="AlkB/XylM"/>
</dbReference>
<name>A0A652YIG9_NOCGL</name>
<dbReference type="PANTHER" id="PTHR38674">
    <property type="entry name" value="ALKANE 1-MONOOXYGENASE 1"/>
    <property type="match status" value="1"/>
</dbReference>